<accession>A0A5C5WJ00</accession>
<dbReference type="InterPro" id="IPR050417">
    <property type="entry name" value="Sugar_Epim/Isomerase"/>
</dbReference>
<dbReference type="Proteomes" id="UP000316598">
    <property type="component" value="Unassembled WGS sequence"/>
</dbReference>
<name>A0A5C5WJ00_9BACT</name>
<dbReference type="InterPro" id="IPR036237">
    <property type="entry name" value="Xyl_isomerase-like_sf"/>
</dbReference>
<sequence length="342" mass="36931">MTTTVAIVAVLSMIPARDCGGVLNWFGITSIPSFYADGTMQSRRSFLQAAAIGTGLAFTRSHAFADRTETPWLRRTLKIGMIGGKGSLEEKFTIALEAGFEGVEMNVPGTDVESANAAAEKTGLIIDGTVGGYHWEVRHTDPDDAVRADALTKLKAGIRETRAMGADTMLLVPGHGKDGTAEEVYSRAVAAVEAALPVAEENKVAILIENVWNHFLYDHDGGSDQTAEDLAKFIDHFDSPLVGVQFDIGNHWKYGDPAAWIRTLGSRIQKLDIKGFSRGSGQFTKIGEGDIDWASVETALHDIQFQGWLAAEVQGGDLQRLKEVVNNMNAALHCDEVIASAR</sequence>
<dbReference type="NCBIfam" id="TIGR01409">
    <property type="entry name" value="TAT_signal_seq"/>
    <property type="match status" value="1"/>
</dbReference>
<dbReference type="Pfam" id="PF01261">
    <property type="entry name" value="AP_endonuc_2"/>
    <property type="match status" value="1"/>
</dbReference>
<evidence type="ECO:0000313" key="4">
    <source>
        <dbReference type="Proteomes" id="UP000316598"/>
    </source>
</evidence>
<comment type="caution">
    <text evidence="3">The sequence shown here is derived from an EMBL/GenBank/DDBJ whole genome shotgun (WGS) entry which is preliminary data.</text>
</comment>
<dbReference type="PANTHER" id="PTHR43489">
    <property type="entry name" value="ISOMERASE"/>
    <property type="match status" value="1"/>
</dbReference>
<evidence type="ECO:0000313" key="3">
    <source>
        <dbReference type="EMBL" id="TWT50600.1"/>
    </source>
</evidence>
<gene>
    <name evidence="3" type="ORF">Pla22_33430</name>
</gene>
<feature type="domain" description="Xylose isomerase-like TIM barrel" evidence="2">
    <location>
        <begin position="93"/>
        <end position="316"/>
    </location>
</feature>
<protein>
    <submittedName>
        <fullName evidence="3">Fructoselysine 3-epimerase</fullName>
    </submittedName>
</protein>
<dbReference type="InterPro" id="IPR019546">
    <property type="entry name" value="TAT_signal_bac_arc"/>
</dbReference>
<proteinExistence type="predicted"/>
<dbReference type="RefSeq" id="WP_242632091.1">
    <property type="nucleotide sequence ID" value="NZ_SJPI01000002.1"/>
</dbReference>
<keyword evidence="4" id="KW-1185">Reference proteome</keyword>
<dbReference type="AlphaFoldDB" id="A0A5C5WJ00"/>
<organism evidence="3 4">
    <name type="scientific">Rubripirellula amarantea</name>
    <dbReference type="NCBI Taxonomy" id="2527999"/>
    <lineage>
        <taxon>Bacteria</taxon>
        <taxon>Pseudomonadati</taxon>
        <taxon>Planctomycetota</taxon>
        <taxon>Planctomycetia</taxon>
        <taxon>Pirellulales</taxon>
        <taxon>Pirellulaceae</taxon>
        <taxon>Rubripirellula</taxon>
    </lineage>
</organism>
<keyword evidence="1" id="KW-0413">Isomerase</keyword>
<dbReference type="PANTHER" id="PTHR43489:SF7">
    <property type="entry name" value="3-DEHYDRO-D-GULOSIDE 4-EPIMERASE-RELATED"/>
    <property type="match status" value="1"/>
</dbReference>
<dbReference type="GO" id="GO:0016853">
    <property type="term" value="F:isomerase activity"/>
    <property type="evidence" value="ECO:0007669"/>
    <property type="project" value="UniProtKB-KW"/>
</dbReference>
<evidence type="ECO:0000256" key="1">
    <source>
        <dbReference type="ARBA" id="ARBA00023235"/>
    </source>
</evidence>
<dbReference type="EMBL" id="SJPI01000002">
    <property type="protein sequence ID" value="TWT50600.1"/>
    <property type="molecule type" value="Genomic_DNA"/>
</dbReference>
<dbReference type="InterPro" id="IPR013022">
    <property type="entry name" value="Xyl_isomerase-like_TIM-brl"/>
</dbReference>
<dbReference type="SUPFAM" id="SSF51658">
    <property type="entry name" value="Xylose isomerase-like"/>
    <property type="match status" value="1"/>
</dbReference>
<evidence type="ECO:0000259" key="2">
    <source>
        <dbReference type="Pfam" id="PF01261"/>
    </source>
</evidence>
<dbReference type="Gene3D" id="3.20.20.150">
    <property type="entry name" value="Divalent-metal-dependent TIM barrel enzymes"/>
    <property type="match status" value="1"/>
</dbReference>
<reference evidence="3 4" key="1">
    <citation type="submission" date="2019-02" db="EMBL/GenBank/DDBJ databases">
        <title>Deep-cultivation of Planctomycetes and their phenomic and genomic characterization uncovers novel biology.</title>
        <authorList>
            <person name="Wiegand S."/>
            <person name="Jogler M."/>
            <person name="Boedeker C."/>
            <person name="Pinto D."/>
            <person name="Vollmers J."/>
            <person name="Rivas-Marin E."/>
            <person name="Kohn T."/>
            <person name="Peeters S.H."/>
            <person name="Heuer A."/>
            <person name="Rast P."/>
            <person name="Oberbeckmann S."/>
            <person name="Bunk B."/>
            <person name="Jeske O."/>
            <person name="Meyerdierks A."/>
            <person name="Storesund J.E."/>
            <person name="Kallscheuer N."/>
            <person name="Luecker S."/>
            <person name="Lage O.M."/>
            <person name="Pohl T."/>
            <person name="Merkel B.J."/>
            <person name="Hornburger P."/>
            <person name="Mueller R.-W."/>
            <person name="Bruemmer F."/>
            <person name="Labrenz M."/>
            <person name="Spormann A.M."/>
            <person name="Op Den Camp H."/>
            <person name="Overmann J."/>
            <person name="Amann R."/>
            <person name="Jetten M.S.M."/>
            <person name="Mascher T."/>
            <person name="Medema M.H."/>
            <person name="Devos D.P."/>
            <person name="Kaster A.-K."/>
            <person name="Ovreas L."/>
            <person name="Rohde M."/>
            <person name="Galperin M.Y."/>
            <person name="Jogler C."/>
        </authorList>
    </citation>
    <scope>NUCLEOTIDE SEQUENCE [LARGE SCALE GENOMIC DNA]</scope>
    <source>
        <strain evidence="3 4">Pla22</strain>
    </source>
</reference>